<dbReference type="AlphaFoldDB" id="A0A2H0R8X0"/>
<comment type="caution">
    <text evidence="1">The sequence shown here is derived from an EMBL/GenBank/DDBJ whole genome shotgun (WGS) entry which is preliminary data.</text>
</comment>
<evidence type="ECO:0000313" key="1">
    <source>
        <dbReference type="EMBL" id="PIR42982.1"/>
    </source>
</evidence>
<sequence>MVITIRIYAYCNSVDFWRGYSPYAVDLGEVHTLEEFNSKKHTLFDGAYPFGYWFLNELRWISQEDAVKLLSSSIVKSCTQ</sequence>
<gene>
    <name evidence="1" type="ORF">COV24_04990</name>
</gene>
<accession>A0A2H0R8X0</accession>
<organism evidence="1 2">
    <name type="scientific">candidate division WWE3 bacterium CG10_big_fil_rev_8_21_14_0_10_32_10</name>
    <dbReference type="NCBI Taxonomy" id="1975090"/>
    <lineage>
        <taxon>Bacteria</taxon>
        <taxon>Katanobacteria</taxon>
    </lineage>
</organism>
<protein>
    <submittedName>
        <fullName evidence="1">Uncharacterized protein</fullName>
    </submittedName>
</protein>
<name>A0A2H0R8X0_UNCKA</name>
<proteinExistence type="predicted"/>
<dbReference type="EMBL" id="PCXU01000044">
    <property type="protein sequence ID" value="PIR42982.1"/>
    <property type="molecule type" value="Genomic_DNA"/>
</dbReference>
<dbReference type="Proteomes" id="UP000230214">
    <property type="component" value="Unassembled WGS sequence"/>
</dbReference>
<reference evidence="1 2" key="1">
    <citation type="submission" date="2017-09" db="EMBL/GenBank/DDBJ databases">
        <title>Depth-based differentiation of microbial function through sediment-hosted aquifers and enrichment of novel symbionts in the deep terrestrial subsurface.</title>
        <authorList>
            <person name="Probst A.J."/>
            <person name="Ladd B."/>
            <person name="Jarett J.K."/>
            <person name="Geller-Mcgrath D.E."/>
            <person name="Sieber C.M."/>
            <person name="Emerson J.B."/>
            <person name="Anantharaman K."/>
            <person name="Thomas B.C."/>
            <person name="Malmstrom R."/>
            <person name="Stieglmeier M."/>
            <person name="Klingl A."/>
            <person name="Woyke T."/>
            <person name="Ryan C.M."/>
            <person name="Banfield J.F."/>
        </authorList>
    </citation>
    <scope>NUCLEOTIDE SEQUENCE [LARGE SCALE GENOMIC DNA]</scope>
    <source>
        <strain evidence="1">CG10_big_fil_rev_8_21_14_0_10_32_10</strain>
    </source>
</reference>
<evidence type="ECO:0000313" key="2">
    <source>
        <dbReference type="Proteomes" id="UP000230214"/>
    </source>
</evidence>